<dbReference type="InterPro" id="IPR036162">
    <property type="entry name" value="Resolvase-like_N_sf"/>
</dbReference>
<dbReference type="Proteomes" id="UP000266178">
    <property type="component" value="Unassembled WGS sequence"/>
</dbReference>
<proteinExistence type="predicted"/>
<dbReference type="AlphaFoldDB" id="A0A399F533"/>
<organism evidence="3 4">
    <name type="scientific">Meiothermus granaticius NBRC 107808</name>
    <dbReference type="NCBI Taxonomy" id="1227551"/>
    <lineage>
        <taxon>Bacteria</taxon>
        <taxon>Thermotogati</taxon>
        <taxon>Deinococcota</taxon>
        <taxon>Deinococci</taxon>
        <taxon>Thermales</taxon>
        <taxon>Thermaceae</taxon>
        <taxon>Meiothermus</taxon>
    </lineage>
</organism>
<dbReference type="InterPro" id="IPR006119">
    <property type="entry name" value="Resolv_N"/>
</dbReference>
<dbReference type="PROSITE" id="PS51737">
    <property type="entry name" value="RECOMBINASE_DNA_BIND"/>
    <property type="match status" value="1"/>
</dbReference>
<dbReference type="Gene3D" id="3.90.1750.20">
    <property type="entry name" value="Putative Large Serine Recombinase, Chain B, Domain 2"/>
    <property type="match status" value="1"/>
</dbReference>
<dbReference type="RefSeq" id="WP_119357818.1">
    <property type="nucleotide sequence ID" value="NZ_BJXM01000035.1"/>
</dbReference>
<dbReference type="GO" id="GO:0000150">
    <property type="term" value="F:DNA strand exchange activity"/>
    <property type="evidence" value="ECO:0007669"/>
    <property type="project" value="InterPro"/>
</dbReference>
<dbReference type="PANTHER" id="PTHR30461:SF23">
    <property type="entry name" value="DNA RECOMBINASE-RELATED"/>
    <property type="match status" value="1"/>
</dbReference>
<dbReference type="Pfam" id="PF07508">
    <property type="entry name" value="Recombinase"/>
    <property type="match status" value="1"/>
</dbReference>
<gene>
    <name evidence="3" type="ORF">Mgrana_02351</name>
</gene>
<comment type="caution">
    <text evidence="3">The sequence shown here is derived from an EMBL/GenBank/DDBJ whole genome shotgun (WGS) entry which is preliminary data.</text>
</comment>
<evidence type="ECO:0000259" key="1">
    <source>
        <dbReference type="PROSITE" id="PS51736"/>
    </source>
</evidence>
<dbReference type="Pfam" id="PF00239">
    <property type="entry name" value="Resolvase"/>
    <property type="match status" value="1"/>
</dbReference>
<dbReference type="PANTHER" id="PTHR30461">
    <property type="entry name" value="DNA-INVERTASE FROM LAMBDOID PROPHAGE"/>
    <property type="match status" value="1"/>
</dbReference>
<evidence type="ECO:0000259" key="2">
    <source>
        <dbReference type="PROSITE" id="PS51737"/>
    </source>
</evidence>
<dbReference type="EMBL" id="QWLB01000033">
    <property type="protein sequence ID" value="RIH91774.1"/>
    <property type="molecule type" value="Genomic_DNA"/>
</dbReference>
<dbReference type="InterPro" id="IPR011109">
    <property type="entry name" value="DNA_bind_recombinase_dom"/>
</dbReference>
<feature type="domain" description="Recombinase" evidence="2">
    <location>
        <begin position="156"/>
        <end position="275"/>
    </location>
</feature>
<feature type="domain" description="Resolvase/invertase-type recombinase catalytic" evidence="1">
    <location>
        <begin position="3"/>
        <end position="150"/>
    </location>
</feature>
<protein>
    <recommendedName>
        <fullName evidence="5">Recombinase family protein</fullName>
    </recommendedName>
</protein>
<dbReference type="SMART" id="SM00857">
    <property type="entry name" value="Resolvase"/>
    <property type="match status" value="1"/>
</dbReference>
<dbReference type="InterPro" id="IPR050639">
    <property type="entry name" value="SSR_resolvase"/>
</dbReference>
<dbReference type="CDD" id="cd00338">
    <property type="entry name" value="Ser_Recombinase"/>
    <property type="match status" value="1"/>
</dbReference>
<dbReference type="SUPFAM" id="SSF53041">
    <property type="entry name" value="Resolvase-like"/>
    <property type="match status" value="1"/>
</dbReference>
<dbReference type="PROSITE" id="PS51736">
    <property type="entry name" value="RECOMBINASES_3"/>
    <property type="match status" value="1"/>
</dbReference>
<accession>A0A399F533</accession>
<evidence type="ECO:0008006" key="5">
    <source>
        <dbReference type="Google" id="ProtNLM"/>
    </source>
</evidence>
<name>A0A399F533_9DEIN</name>
<evidence type="ECO:0000313" key="3">
    <source>
        <dbReference type="EMBL" id="RIH91774.1"/>
    </source>
</evidence>
<dbReference type="GO" id="GO:0003677">
    <property type="term" value="F:DNA binding"/>
    <property type="evidence" value="ECO:0007669"/>
    <property type="project" value="InterPro"/>
</dbReference>
<dbReference type="Gene3D" id="3.40.50.1390">
    <property type="entry name" value="Resolvase, N-terminal catalytic domain"/>
    <property type="match status" value="1"/>
</dbReference>
<reference evidence="3 4" key="1">
    <citation type="submission" date="2018-08" db="EMBL/GenBank/DDBJ databases">
        <title>Meiothermus granaticius genome AF-68 sequencing project.</title>
        <authorList>
            <person name="Da Costa M.S."/>
            <person name="Albuquerque L."/>
            <person name="Raposo P."/>
            <person name="Froufe H.J.C."/>
            <person name="Barroso C.S."/>
            <person name="Egas C."/>
        </authorList>
    </citation>
    <scope>NUCLEOTIDE SEQUENCE [LARGE SCALE GENOMIC DNA]</scope>
    <source>
        <strain evidence="3 4">AF-68</strain>
    </source>
</reference>
<sequence>MKRFAQYIRLSTGPQERGVGAEKQARVNTEYVERQGGQLVATYRDTITGKIKTRQGLDALLADAGRGLFDAAVIYDVKRQGRLVLPILQIGEEIIGAGLELHFSNSSRQIDLSDPSDRLLFQIEAIGAEQDYFYTVSRLYDDRISAALKGRFVGYPLVYGLRRRFTPTGERVIEYDPERQEWPLKIFTWAAQGLGCDRIAARLTAEGAPLPGRAGYWRPNTVLVMLRNRAYTGQTEVVFRRKKGGPVRVVQQLPPLVPVELFEQVQMRLDNAPKSGPRHSRLAEFPLVGMLRCGGCGWSLSVNRYTERGWTRCRNRHCKERVHFKYREIEAACLAGARDAVQRGIVALPPFPVVPVDPTPNPAKLQPLLEREARIKAMTEAGMYTLEEGRARLEAVRREMAQLEASVAASAPPALVAVELPKHVTPEALRRAGVVFVIYSGKRIEMRRRVVT</sequence>
<dbReference type="OrthoDB" id="65783at2"/>
<evidence type="ECO:0000313" key="4">
    <source>
        <dbReference type="Proteomes" id="UP000266178"/>
    </source>
</evidence>
<keyword evidence="4" id="KW-1185">Reference proteome</keyword>
<dbReference type="InterPro" id="IPR038109">
    <property type="entry name" value="DNA_bind_recomb_sf"/>
</dbReference>